<evidence type="ECO:0000259" key="2">
    <source>
        <dbReference type="Pfam" id="PF10159"/>
    </source>
</evidence>
<dbReference type="PANTHER" id="PTHR14580:SF0">
    <property type="entry name" value="MULTIPLE MYELOMA TUMOR-ASSOCIATED PROTEIN 2"/>
    <property type="match status" value="1"/>
</dbReference>
<dbReference type="AlphaFoldDB" id="V5EGQ4"/>
<organism evidence="3 4">
    <name type="scientific">Kalmanozyma brasiliensis (strain GHG001)</name>
    <name type="common">Yeast</name>
    <name type="synonym">Pseudozyma brasiliensis</name>
    <dbReference type="NCBI Taxonomy" id="1365824"/>
    <lineage>
        <taxon>Eukaryota</taxon>
        <taxon>Fungi</taxon>
        <taxon>Dikarya</taxon>
        <taxon>Basidiomycota</taxon>
        <taxon>Ustilaginomycotina</taxon>
        <taxon>Ustilaginomycetes</taxon>
        <taxon>Ustilaginales</taxon>
        <taxon>Ustilaginaceae</taxon>
        <taxon>Kalmanozyma</taxon>
    </lineage>
</organism>
<evidence type="ECO:0000256" key="1">
    <source>
        <dbReference type="SAM" id="MobiDB-lite"/>
    </source>
</evidence>
<sequence length="151" mass="16266">MYHPTRGGARGGAAEFSWDKVKESKDREFYLGNSVAAPTGRWQDGRDINWYNKDASSSNAADERREELRKIKEAEMAALYAKLGKAPPTGGAGAEVRVGERLASGSGGVGRSGGTGANTEVMKDGKRWGKQGEEVSEADKKLARKFARDEG</sequence>
<dbReference type="InterPro" id="IPR039207">
    <property type="entry name" value="MMTAG2-like"/>
</dbReference>
<accession>V5EGQ4</accession>
<dbReference type="HOGENOM" id="CLU_061193_0_1_1"/>
<dbReference type="EMBL" id="KI545851">
    <property type="protein sequence ID" value="EST09731.1"/>
    <property type="molecule type" value="Genomic_DNA"/>
</dbReference>
<dbReference type="Pfam" id="PF10159">
    <property type="entry name" value="MMtag"/>
    <property type="match status" value="1"/>
</dbReference>
<evidence type="ECO:0000313" key="3">
    <source>
        <dbReference type="EMBL" id="EST09731.1"/>
    </source>
</evidence>
<gene>
    <name evidence="3" type="ORF">PSEUBRA_SCAF1g00177</name>
</gene>
<dbReference type="Proteomes" id="UP000019377">
    <property type="component" value="Unassembled WGS sequence"/>
</dbReference>
<feature type="domain" description="Multiple myeloma tumor-associated protein 2-like N-terminal" evidence="2">
    <location>
        <begin position="8"/>
        <end position="84"/>
    </location>
</feature>
<dbReference type="OrthoDB" id="5390672at2759"/>
<feature type="region of interest" description="Disordered" evidence="1">
    <location>
        <begin position="42"/>
        <end position="64"/>
    </location>
</feature>
<dbReference type="eggNOG" id="KOG4520">
    <property type="taxonomic scope" value="Eukaryota"/>
</dbReference>
<feature type="compositionally biased region" description="Basic and acidic residues" evidence="1">
    <location>
        <begin position="121"/>
        <end position="151"/>
    </location>
</feature>
<feature type="compositionally biased region" description="Gly residues" evidence="1">
    <location>
        <begin position="105"/>
        <end position="116"/>
    </location>
</feature>
<dbReference type="InterPro" id="IPR019315">
    <property type="entry name" value="MMTA2_N"/>
</dbReference>
<keyword evidence="4" id="KW-1185">Reference proteome</keyword>
<feature type="region of interest" description="Disordered" evidence="1">
    <location>
        <begin position="84"/>
        <end position="151"/>
    </location>
</feature>
<evidence type="ECO:0000313" key="4">
    <source>
        <dbReference type="Proteomes" id="UP000019377"/>
    </source>
</evidence>
<proteinExistence type="predicted"/>
<protein>
    <recommendedName>
        <fullName evidence="2">Multiple myeloma tumor-associated protein 2-like N-terminal domain-containing protein</fullName>
    </recommendedName>
</protein>
<dbReference type="PANTHER" id="PTHR14580">
    <property type="entry name" value="MULTIPLE MYELOMA TUMOR-ASSOCIATED PROTEIN 2 FAMILY MEMBER"/>
    <property type="match status" value="1"/>
</dbReference>
<dbReference type="OMA" id="RWGKQGE"/>
<reference evidence="4" key="1">
    <citation type="journal article" date="2013" name="Genome Announc.">
        <title>Draft genome sequence of Pseudozyma brasiliensis sp. nov. strain GHG001, a high producer of endo-1,4-xylanase isolated from an insect pest of sugarcane.</title>
        <authorList>
            <person name="Oliveira J.V.D.C."/>
            <person name="dos Santos R.A.C."/>
            <person name="Borges T.A."/>
            <person name="Riano-Pachon D.M."/>
            <person name="Goldman G.H."/>
        </authorList>
    </citation>
    <scope>NUCLEOTIDE SEQUENCE [LARGE SCALE GENOMIC DNA]</scope>
    <source>
        <strain evidence="4">GHG001</strain>
    </source>
</reference>
<name>V5EGQ4_KALBG</name>